<dbReference type="InterPro" id="IPR016024">
    <property type="entry name" value="ARM-type_fold"/>
</dbReference>
<feature type="repeat" description="ARM" evidence="1">
    <location>
        <begin position="318"/>
        <end position="360"/>
    </location>
</feature>
<dbReference type="Proteomes" id="UP001642464">
    <property type="component" value="Unassembled WGS sequence"/>
</dbReference>
<dbReference type="SMART" id="SM00185">
    <property type="entry name" value="ARM"/>
    <property type="match status" value="9"/>
</dbReference>
<dbReference type="Pfam" id="PF00514">
    <property type="entry name" value="Arm"/>
    <property type="match status" value="3"/>
</dbReference>
<feature type="repeat" description="ARM" evidence="1">
    <location>
        <begin position="440"/>
        <end position="483"/>
    </location>
</feature>
<dbReference type="PANTHER" id="PTHR23315">
    <property type="entry name" value="U BOX DOMAIN-CONTAINING"/>
    <property type="match status" value="1"/>
</dbReference>
<evidence type="ECO:0000256" key="2">
    <source>
        <dbReference type="SAM" id="MobiDB-lite"/>
    </source>
</evidence>
<dbReference type="PROSITE" id="PS50176">
    <property type="entry name" value="ARM_REPEAT"/>
    <property type="match status" value="2"/>
</dbReference>
<gene>
    <name evidence="3" type="ORF">SCF082_LOCUS29683</name>
</gene>
<reference evidence="3 4" key="1">
    <citation type="submission" date="2024-02" db="EMBL/GenBank/DDBJ databases">
        <authorList>
            <person name="Chen Y."/>
            <person name="Shah S."/>
            <person name="Dougan E. K."/>
            <person name="Thang M."/>
            <person name="Chan C."/>
        </authorList>
    </citation>
    <scope>NUCLEOTIDE SEQUENCE [LARGE SCALE GENOMIC DNA]</scope>
</reference>
<dbReference type="EMBL" id="CAXAMM010024113">
    <property type="protein sequence ID" value="CAK9054724.1"/>
    <property type="molecule type" value="Genomic_DNA"/>
</dbReference>
<dbReference type="InterPro" id="IPR011989">
    <property type="entry name" value="ARM-like"/>
</dbReference>
<evidence type="ECO:0000313" key="3">
    <source>
        <dbReference type="EMBL" id="CAK9054724.1"/>
    </source>
</evidence>
<comment type="caution">
    <text evidence="3">The sequence shown here is derived from an EMBL/GenBank/DDBJ whole genome shotgun (WGS) entry which is preliminary data.</text>
</comment>
<feature type="region of interest" description="Disordered" evidence="2">
    <location>
        <begin position="188"/>
        <end position="235"/>
    </location>
</feature>
<proteinExistence type="predicted"/>
<dbReference type="PANTHER" id="PTHR23315:SF7">
    <property type="entry name" value="U-BOX DOMAIN-CONTAINING PROTEIN 4"/>
    <property type="match status" value="1"/>
</dbReference>
<dbReference type="InterPro" id="IPR000225">
    <property type="entry name" value="Armadillo"/>
</dbReference>
<organism evidence="3 4">
    <name type="scientific">Durusdinium trenchii</name>
    <dbReference type="NCBI Taxonomy" id="1381693"/>
    <lineage>
        <taxon>Eukaryota</taxon>
        <taxon>Sar</taxon>
        <taxon>Alveolata</taxon>
        <taxon>Dinophyceae</taxon>
        <taxon>Suessiales</taxon>
        <taxon>Symbiodiniaceae</taxon>
        <taxon>Durusdinium</taxon>
    </lineage>
</organism>
<accession>A0ABP0MVF6</accession>
<sequence length="888" mass="93586">MVKLMDDQGEEAVVGSQGYWLDFGDFVSTADLDAEHIGEIGFPRDWPNVYGTSKSLKQLVGKRGKCAGKKVGVVPLPEASQLSLVNGLQFYPLQSFSNAEKAAKVAGIEVVRGWAVYEHLDKGTSEAFLAERFWWNALSDGTWVDFTPRPARFQEMLLAEAVDGAPKSKEPLTSRQQTLMQRLLSQRFPSSNDSNASSPPPPKVTSPASAAVTAKVTSKVPSKTKTPIPSSHLAPKSLQELCRRVQAGELDAVRQLDEKVRGDDELCVQIASEGLATPLSKMLGESKHQESALKLMLLLTDAGVSQNADIGTEMIAGGAVPKLTQLLSATDSFTQEMAAAVLGNLCHESPPNQDKLADAGMFQKLVDLLSTAGGPAQEAAYAIWNLTVGHEENSDAIARLGAVPKLAELLKCTSDIAQENAAGALMHITISPVARSAIGSAIPKLCDLLQASYEPEVSTQAAGALLNLASDSSEYAKMIVANGAVTHLVNLVKEGPDLAREYSAGALMNLTRGDMEVATAASKLGAIPALAALLSKPSGHSESLGALANLASGSSERQIQIYKAQVTRKTVSLLSDQDIDVRRSAAALLMNLGPHPKIKERIVEAGALKPLAKALKDSDEILKERAAGALANLFNDHASNVHAGYQQAPEMIGSLVALIQETGLSEDAKRQGAHALAMLAAEGGPCDAVWQAGAGQPLLALLKDMVGEAALGIMNLSWRWTEVKAELVKCGTLEYLMDMLRLGDDSAKEYAAGALMNLTAGSPDNAEKAAPAVKDLTELLKAKAVQAAEWAAGALANITRSAEATQKTAIEHGAATSIAALLPKVTANSMSLVVLALASLADTQAASVAKALGPEAKAKLRDFRDSNNPDLAEYTKALIDKLGSNFSL</sequence>
<dbReference type="Gene3D" id="1.25.10.10">
    <property type="entry name" value="Leucine-rich Repeat Variant"/>
    <property type="match status" value="3"/>
</dbReference>
<evidence type="ECO:0000313" key="4">
    <source>
        <dbReference type="Proteomes" id="UP001642464"/>
    </source>
</evidence>
<protein>
    <submittedName>
        <fullName evidence="3">Vacuolar protein 8</fullName>
    </submittedName>
</protein>
<dbReference type="SUPFAM" id="SSF48371">
    <property type="entry name" value="ARM repeat"/>
    <property type="match status" value="2"/>
</dbReference>
<keyword evidence="4" id="KW-1185">Reference proteome</keyword>
<evidence type="ECO:0000256" key="1">
    <source>
        <dbReference type="PROSITE-ProRule" id="PRU00259"/>
    </source>
</evidence>
<feature type="compositionally biased region" description="Low complexity" evidence="2">
    <location>
        <begin position="212"/>
        <end position="231"/>
    </location>
</feature>
<name>A0ABP0MVF6_9DINO</name>